<gene>
    <name evidence="9" type="ORF">GCM10022223_23490</name>
</gene>
<dbReference type="InterPro" id="IPR015500">
    <property type="entry name" value="Peptidase_S8_subtilisin-rel"/>
</dbReference>
<dbReference type="PROSITE" id="PS00136">
    <property type="entry name" value="SUBTILASE_ASP"/>
    <property type="match status" value="1"/>
</dbReference>
<dbReference type="PANTHER" id="PTHR43806">
    <property type="entry name" value="PEPTIDASE S8"/>
    <property type="match status" value="1"/>
</dbReference>
<keyword evidence="3 5" id="KW-0378">Hydrolase</keyword>
<dbReference type="InterPro" id="IPR023828">
    <property type="entry name" value="Peptidase_S8_Ser-AS"/>
</dbReference>
<feature type="active site" description="Charge relay system" evidence="5">
    <location>
        <position position="212"/>
    </location>
</feature>
<dbReference type="InterPro" id="IPR036426">
    <property type="entry name" value="Bulb-type_lectin_dom_sf"/>
</dbReference>
<reference evidence="10" key="1">
    <citation type="journal article" date="2019" name="Int. J. Syst. Evol. Microbiol.">
        <title>The Global Catalogue of Microorganisms (GCM) 10K type strain sequencing project: providing services to taxonomists for standard genome sequencing and annotation.</title>
        <authorList>
            <consortium name="The Broad Institute Genomics Platform"/>
            <consortium name="The Broad Institute Genome Sequencing Center for Infectious Disease"/>
            <person name="Wu L."/>
            <person name="Ma J."/>
        </authorList>
    </citation>
    <scope>NUCLEOTIDE SEQUENCE [LARGE SCALE GENOMIC DNA]</scope>
    <source>
        <strain evidence="10">JCM 16902</strain>
    </source>
</reference>
<name>A0ABP6ZGF7_9ACTN</name>
<dbReference type="InterPro" id="IPR050131">
    <property type="entry name" value="Peptidase_S8_subtilisin-like"/>
</dbReference>
<dbReference type="InterPro" id="IPR010259">
    <property type="entry name" value="S8pro/Inhibitor_I9"/>
</dbReference>
<feature type="region of interest" description="Disordered" evidence="7">
    <location>
        <begin position="229"/>
        <end position="251"/>
    </location>
</feature>
<dbReference type="SUPFAM" id="SSF52743">
    <property type="entry name" value="Subtilisin-like"/>
    <property type="match status" value="1"/>
</dbReference>
<dbReference type="PROSITE" id="PS50927">
    <property type="entry name" value="BULB_LECTIN"/>
    <property type="match status" value="2"/>
</dbReference>
<dbReference type="InterPro" id="IPR037045">
    <property type="entry name" value="S8pro/Inhibitor_I9_sf"/>
</dbReference>
<evidence type="ECO:0000256" key="5">
    <source>
        <dbReference type="PROSITE-ProRule" id="PRU01240"/>
    </source>
</evidence>
<keyword evidence="4 5" id="KW-0720">Serine protease</keyword>
<evidence type="ECO:0000256" key="4">
    <source>
        <dbReference type="ARBA" id="ARBA00022825"/>
    </source>
</evidence>
<accession>A0ABP6ZGF7</accession>
<evidence type="ECO:0000313" key="10">
    <source>
        <dbReference type="Proteomes" id="UP001501074"/>
    </source>
</evidence>
<feature type="domain" description="Bulb-type lectin" evidence="8">
    <location>
        <begin position="599"/>
        <end position="706"/>
    </location>
</feature>
<dbReference type="PROSITE" id="PS51892">
    <property type="entry name" value="SUBTILASE"/>
    <property type="match status" value="1"/>
</dbReference>
<evidence type="ECO:0000256" key="7">
    <source>
        <dbReference type="SAM" id="MobiDB-lite"/>
    </source>
</evidence>
<comment type="similarity">
    <text evidence="1 5 6">Belongs to the peptidase S8 family.</text>
</comment>
<dbReference type="CDD" id="cd04077">
    <property type="entry name" value="Peptidases_S8_PCSK9_ProteinaseK_like"/>
    <property type="match status" value="1"/>
</dbReference>
<feature type="active site" description="Charge relay system" evidence="5">
    <location>
        <position position="254"/>
    </location>
</feature>
<evidence type="ECO:0000256" key="2">
    <source>
        <dbReference type="ARBA" id="ARBA00022670"/>
    </source>
</evidence>
<dbReference type="Gene3D" id="3.40.50.200">
    <property type="entry name" value="Peptidase S8/S53 domain"/>
    <property type="match status" value="1"/>
</dbReference>
<dbReference type="SUPFAM" id="SSF54897">
    <property type="entry name" value="Protease propeptides/inhibitors"/>
    <property type="match status" value="1"/>
</dbReference>
<keyword evidence="10" id="KW-1185">Reference proteome</keyword>
<dbReference type="Gene3D" id="3.30.70.80">
    <property type="entry name" value="Peptidase S8 propeptide/proteinase inhibitor I9"/>
    <property type="match status" value="1"/>
</dbReference>
<protein>
    <recommendedName>
        <fullName evidence="8">Bulb-type lectin domain-containing protein</fullName>
    </recommendedName>
</protein>
<dbReference type="InterPro" id="IPR036852">
    <property type="entry name" value="Peptidase_S8/S53_dom_sf"/>
</dbReference>
<dbReference type="SMART" id="SM00108">
    <property type="entry name" value="B_lectin"/>
    <property type="match status" value="2"/>
</dbReference>
<evidence type="ECO:0000256" key="6">
    <source>
        <dbReference type="RuleBase" id="RU003355"/>
    </source>
</evidence>
<evidence type="ECO:0000259" key="8">
    <source>
        <dbReference type="PROSITE" id="PS50927"/>
    </source>
</evidence>
<dbReference type="InterPro" id="IPR000209">
    <property type="entry name" value="Peptidase_S8/S53_dom"/>
</dbReference>
<comment type="caution">
    <text evidence="9">The sequence shown here is derived from an EMBL/GenBank/DDBJ whole genome shotgun (WGS) entry which is preliminary data.</text>
</comment>
<dbReference type="Gene3D" id="2.90.10.10">
    <property type="entry name" value="Bulb-type lectin domain"/>
    <property type="match status" value="2"/>
</dbReference>
<evidence type="ECO:0000313" key="9">
    <source>
        <dbReference type="EMBL" id="GAA3606846.1"/>
    </source>
</evidence>
<keyword evidence="2 5" id="KW-0645">Protease</keyword>
<dbReference type="PRINTS" id="PR00723">
    <property type="entry name" value="SUBTILISIN"/>
</dbReference>
<dbReference type="PROSITE" id="PS00138">
    <property type="entry name" value="SUBTILASE_SER"/>
    <property type="match status" value="1"/>
</dbReference>
<feature type="compositionally biased region" description="Polar residues" evidence="7">
    <location>
        <begin position="229"/>
        <end position="246"/>
    </location>
</feature>
<evidence type="ECO:0000256" key="1">
    <source>
        <dbReference type="ARBA" id="ARBA00011073"/>
    </source>
</evidence>
<dbReference type="EMBL" id="BAAAZO010000003">
    <property type="protein sequence ID" value="GAA3606846.1"/>
    <property type="molecule type" value="Genomic_DNA"/>
</dbReference>
<proteinExistence type="inferred from homology"/>
<dbReference type="Pfam" id="PF05922">
    <property type="entry name" value="Inhibitor_I9"/>
    <property type="match status" value="1"/>
</dbReference>
<feature type="domain" description="Bulb-type lectin" evidence="8">
    <location>
        <begin position="480"/>
        <end position="584"/>
    </location>
</feature>
<dbReference type="Pfam" id="PF00082">
    <property type="entry name" value="Peptidase_S8"/>
    <property type="match status" value="1"/>
</dbReference>
<evidence type="ECO:0000256" key="3">
    <source>
        <dbReference type="ARBA" id="ARBA00022801"/>
    </source>
</evidence>
<dbReference type="InterPro" id="IPR034193">
    <property type="entry name" value="PCSK9_ProteinaseK-like"/>
</dbReference>
<dbReference type="InterPro" id="IPR001480">
    <property type="entry name" value="Bulb-type_lectin_dom"/>
</dbReference>
<dbReference type="InterPro" id="IPR023827">
    <property type="entry name" value="Peptidase_S8_Asp-AS"/>
</dbReference>
<dbReference type="Proteomes" id="UP001501074">
    <property type="component" value="Unassembled WGS sequence"/>
</dbReference>
<feature type="active site" description="Charge relay system" evidence="5">
    <location>
        <position position="415"/>
    </location>
</feature>
<dbReference type="SUPFAM" id="SSF51110">
    <property type="entry name" value="alpha-D-mannose-specific plant lectins"/>
    <property type="match status" value="2"/>
</dbReference>
<sequence>MISAPAPGHGSVILSVRPRRVLRVTDPRAPHRALPRRKALIRTALGLSAATLAVVTLTPVADALPAALGGTDPAPLVGADSKSAIDGEYLVMLKDQAGLSAAGVDSAGASAGSVVAAAVERGEDAGAQVHARFTEALQGYSATLSDGELADIRKDPAVDYVAVNQRYTSTATSGTQKDAEWGLDRIDQHASTLNGSYYYSNTGKGVTAYVVDTGVRSTHRDFTTTLAGKQGTSRVSGGKSTLSGDTSTEDCEGHGTHVAGTIGGTNYGVAKEVSLVPVRVLDCKGGSTSSIVAQGLDWVVSHHKSGVPAVANLSLTNEGGEDPVVEAAVKRVIADGVTVVIAAGNGDAAGEGIPACDVSPSDVKAAIVVGASTKTDKKATFSNYGDCVDLYAPGLNITSDWATGDTRIAKLSGTSMATPHVTGAVALYLQKHPKATPKQVQAAILGASTENVVTKVSTKWPRRLLFSPQKVALPVATTSKTSLTSGTSLHNGSSISSPNGLYVLSQTGKDLTLSKPGDRVLWHSGKGAAYTRMTTTGNLVSYNAYGQRVWSSGTSGGASTLKVTNEGRLTIVNSSTQKTAWASNKIQKVAPTQNVAGRATLNTGSALYRGGRTLVSKNGKYRLAFRTDGNLTVTEKGAGVIWNTGKKNADWLTVTSTGNLSLVNSNGTTAWTSKTAGQGANRLRLLSSGKLQLVKTSGTKVVWTAR</sequence>
<dbReference type="PROSITE" id="PS00137">
    <property type="entry name" value="SUBTILASE_HIS"/>
    <property type="match status" value="1"/>
</dbReference>
<dbReference type="PANTHER" id="PTHR43806:SF11">
    <property type="entry name" value="CEREVISIN-RELATED"/>
    <property type="match status" value="1"/>
</dbReference>
<dbReference type="InterPro" id="IPR022398">
    <property type="entry name" value="Peptidase_S8_His-AS"/>
</dbReference>
<organism evidence="9 10">
    <name type="scientific">Kineosporia mesophila</name>
    <dbReference type="NCBI Taxonomy" id="566012"/>
    <lineage>
        <taxon>Bacteria</taxon>
        <taxon>Bacillati</taxon>
        <taxon>Actinomycetota</taxon>
        <taxon>Actinomycetes</taxon>
        <taxon>Kineosporiales</taxon>
        <taxon>Kineosporiaceae</taxon>
        <taxon>Kineosporia</taxon>
    </lineage>
</organism>